<dbReference type="Proteomes" id="UP000016986">
    <property type="component" value="Unassembled WGS sequence"/>
</dbReference>
<comment type="caution">
    <text evidence="1">The sequence shown here is derived from an EMBL/GenBank/DDBJ whole genome shotgun (WGS) entry which is preliminary data.</text>
</comment>
<organism evidence="1 2">
    <name type="scientific">Halarchaeum acidiphilum MH1-52-1</name>
    <dbReference type="NCBI Taxonomy" id="1261545"/>
    <lineage>
        <taxon>Archaea</taxon>
        <taxon>Methanobacteriati</taxon>
        <taxon>Methanobacteriota</taxon>
        <taxon>Stenosarchaea group</taxon>
        <taxon>Halobacteria</taxon>
        <taxon>Halobacteriales</taxon>
        <taxon>Halobacteriaceae</taxon>
    </lineage>
</organism>
<evidence type="ECO:0000313" key="2">
    <source>
        <dbReference type="Proteomes" id="UP000016986"/>
    </source>
</evidence>
<dbReference type="SUPFAM" id="SSF117916">
    <property type="entry name" value="Fe-S cluster assembly (FSCA) domain-like"/>
    <property type="match status" value="1"/>
</dbReference>
<accession>U2YFA8</accession>
<name>U2YFA8_9EURY</name>
<protein>
    <submittedName>
        <fullName evidence="1">Uncharacterized protein</fullName>
    </submittedName>
</protein>
<proteinExistence type="predicted"/>
<sequence length="80" mass="8717">MFDEPEVRDIDEEAGTATVAIGDACSGCGIAPTTMRTIERRLPESIEGLEDVEVVEGLLSESPDFREIVDERSEVEATQC</sequence>
<reference evidence="1 2" key="1">
    <citation type="submission" date="2013-09" db="EMBL/GenBank/DDBJ databases">
        <title>Whole genome sequencing of Halarchaeum acidiphilum strain MH1-52-1.</title>
        <authorList>
            <person name="Shimane Y."/>
            <person name="Minegishi H."/>
            <person name="Nishi S."/>
            <person name="Echigo A."/>
            <person name="Shuto A."/>
            <person name="Konishi M."/>
            <person name="Ito T."/>
            <person name="Ohkuma M."/>
            <person name="Ohta Y."/>
            <person name="Nagano Y."/>
            <person name="Tsubouchi T."/>
            <person name="Mori K."/>
            <person name="Usui K."/>
            <person name="Kamekura M."/>
            <person name="Usami R."/>
            <person name="Takaki Y."/>
            <person name="Hatada Y."/>
        </authorList>
    </citation>
    <scope>NUCLEOTIDE SEQUENCE [LARGE SCALE GENOMIC DNA]</scope>
    <source>
        <strain evidence="1 2">JCM 16109</strain>
    </source>
</reference>
<dbReference type="InterPro" id="IPR034904">
    <property type="entry name" value="FSCA_dom_sf"/>
</dbReference>
<keyword evidence="2" id="KW-1185">Reference proteome</keyword>
<gene>
    <name evidence="1" type="ORF">MBEHAL_1446</name>
</gene>
<dbReference type="AlphaFoldDB" id="U2YFA8"/>
<evidence type="ECO:0000313" key="1">
    <source>
        <dbReference type="EMBL" id="GAD52686.1"/>
    </source>
</evidence>
<dbReference type="EMBL" id="BATA01000031">
    <property type="protein sequence ID" value="GAD52686.1"/>
    <property type="molecule type" value="Genomic_DNA"/>
</dbReference>
<dbReference type="RefSeq" id="WP_020221145.1">
    <property type="nucleotide sequence ID" value="NZ_BANO01000036.1"/>
</dbReference>
<dbReference type="eggNOG" id="arCOG03026">
    <property type="taxonomic scope" value="Archaea"/>
</dbReference>
<dbReference type="Gene3D" id="3.30.300.130">
    <property type="entry name" value="Fe-S cluster assembly (FSCA)"/>
    <property type="match status" value="1"/>
</dbReference>